<organism evidence="1 2">
    <name type="scientific">Panagrolaimus sp. PS1159</name>
    <dbReference type="NCBI Taxonomy" id="55785"/>
    <lineage>
        <taxon>Eukaryota</taxon>
        <taxon>Metazoa</taxon>
        <taxon>Ecdysozoa</taxon>
        <taxon>Nematoda</taxon>
        <taxon>Chromadorea</taxon>
        <taxon>Rhabditida</taxon>
        <taxon>Tylenchina</taxon>
        <taxon>Panagrolaimomorpha</taxon>
        <taxon>Panagrolaimoidea</taxon>
        <taxon>Panagrolaimidae</taxon>
        <taxon>Panagrolaimus</taxon>
    </lineage>
</organism>
<sequence length="237" mass="28266">MGWIKRIANAATKDWKNANAQWKDVVKIQKIQEGEKVLPPKHPSELKAFEEAANDPKLKELIDKKDEQLIENVNKIKIESTDPPERWTATKQLPSRESEFEHRNDPIWQYGIDAEKLDVMWQYFRPFERNDTQRIVRKQDLKALEDIVEGRLDLMQKEYQPIIEAMSRKKDKSHRHAFAQKLLEMPSAERQEYLKMLAQKQQAEKKRLDARLEEMKLLDDEFKKQAEDEEQKEKTKK</sequence>
<proteinExistence type="predicted"/>
<accession>A0AC35FQ02</accession>
<evidence type="ECO:0000313" key="1">
    <source>
        <dbReference type="Proteomes" id="UP000887580"/>
    </source>
</evidence>
<dbReference type="Proteomes" id="UP000887580">
    <property type="component" value="Unplaced"/>
</dbReference>
<reference evidence="2" key="1">
    <citation type="submission" date="2022-11" db="UniProtKB">
        <authorList>
            <consortium name="WormBaseParasite"/>
        </authorList>
    </citation>
    <scope>IDENTIFICATION</scope>
</reference>
<dbReference type="WBParaSite" id="PS1159_v2.g19705.t1">
    <property type="protein sequence ID" value="PS1159_v2.g19705.t1"/>
    <property type="gene ID" value="PS1159_v2.g19705"/>
</dbReference>
<protein>
    <submittedName>
        <fullName evidence="2">39S ribosomal protein L59, mitochondrial</fullName>
    </submittedName>
</protein>
<name>A0AC35FQ02_9BILA</name>
<evidence type="ECO:0000313" key="2">
    <source>
        <dbReference type="WBParaSite" id="PS1159_v2.g19705.t1"/>
    </source>
</evidence>